<protein>
    <submittedName>
        <fullName evidence="1">Uncharacterized protein</fullName>
    </submittedName>
</protein>
<dbReference type="Proteomes" id="UP000076842">
    <property type="component" value="Unassembled WGS sequence"/>
</dbReference>
<reference evidence="1 2" key="1">
    <citation type="journal article" date="2016" name="Mol. Biol. Evol.">
        <title>Comparative Genomics of Early-Diverging Mushroom-Forming Fungi Provides Insights into the Origins of Lignocellulose Decay Capabilities.</title>
        <authorList>
            <person name="Nagy L.G."/>
            <person name="Riley R."/>
            <person name="Tritt A."/>
            <person name="Adam C."/>
            <person name="Daum C."/>
            <person name="Floudas D."/>
            <person name="Sun H."/>
            <person name="Yadav J.S."/>
            <person name="Pangilinan J."/>
            <person name="Larsson K.H."/>
            <person name="Matsuura K."/>
            <person name="Barry K."/>
            <person name="Labutti K."/>
            <person name="Kuo R."/>
            <person name="Ohm R.A."/>
            <person name="Bhattacharya S.S."/>
            <person name="Shirouzu T."/>
            <person name="Yoshinaga Y."/>
            <person name="Martin F.M."/>
            <person name="Grigoriev I.V."/>
            <person name="Hibbett D.S."/>
        </authorList>
    </citation>
    <scope>NUCLEOTIDE SEQUENCE [LARGE SCALE GENOMIC DNA]</scope>
    <source>
        <strain evidence="1 2">HHB12733</strain>
    </source>
</reference>
<dbReference type="AlphaFoldDB" id="A0A165JUM8"/>
<keyword evidence="2" id="KW-1185">Reference proteome</keyword>
<gene>
    <name evidence="1" type="ORF">CALCODRAFT_246236</name>
</gene>
<organism evidence="1 2">
    <name type="scientific">Calocera cornea HHB12733</name>
    <dbReference type="NCBI Taxonomy" id="1353952"/>
    <lineage>
        <taxon>Eukaryota</taxon>
        <taxon>Fungi</taxon>
        <taxon>Dikarya</taxon>
        <taxon>Basidiomycota</taxon>
        <taxon>Agaricomycotina</taxon>
        <taxon>Dacrymycetes</taxon>
        <taxon>Dacrymycetales</taxon>
        <taxon>Dacrymycetaceae</taxon>
        <taxon>Calocera</taxon>
    </lineage>
</organism>
<evidence type="ECO:0000313" key="2">
    <source>
        <dbReference type="Proteomes" id="UP000076842"/>
    </source>
</evidence>
<dbReference type="EMBL" id="KV423917">
    <property type="protein sequence ID" value="KZT62293.1"/>
    <property type="molecule type" value="Genomic_DNA"/>
</dbReference>
<evidence type="ECO:0000313" key="1">
    <source>
        <dbReference type="EMBL" id="KZT62293.1"/>
    </source>
</evidence>
<proteinExistence type="predicted"/>
<name>A0A165JUM8_9BASI</name>
<accession>A0A165JUM8</accession>
<dbReference type="InParanoid" id="A0A165JUM8"/>
<sequence length="229" mass="25427">MGGQLGSGHVRVLARKPGYRNLKSMSLAALKLIWSSAILLGCNPACSPSETLREGLRMKSRPDFGITNTLQVLGVRESSQKGRRHMYGFSPYSDQVRERDLLDWIITGERSRRGMCSPQSQSPWCHSDFKKHLSSITAQAPRHPLLPAPPILHLVSRSISFSSWPPCDCRHSKRFDAGLDRRAAQPGLKGLSLLPLPVWAAKINGNLNFRVVLTQRNVASSLCRTCMIS</sequence>